<dbReference type="EC" id="5.1.1.3" evidence="2 8"/>
<dbReference type="NCBIfam" id="TIGR00067">
    <property type="entry name" value="glut_race"/>
    <property type="match status" value="1"/>
</dbReference>
<dbReference type="Gene3D" id="3.40.50.1860">
    <property type="match status" value="2"/>
</dbReference>
<dbReference type="InterPro" id="IPR018187">
    <property type="entry name" value="Asp/Glu_racemase_AS_1"/>
</dbReference>
<feature type="binding site" evidence="8">
    <location>
        <begin position="74"/>
        <end position="75"/>
    </location>
    <ligand>
        <name>substrate</name>
    </ligand>
</feature>
<reference evidence="9 10" key="1">
    <citation type="submission" date="2015-07" db="EMBL/GenBank/DDBJ databases">
        <title>Isolation and Genomic Characterization of a Novel Halophilic Metal-Reducing Deltaproteobacterium from the Deep Subsurface.</title>
        <authorList>
            <person name="Badalamenti J.P."/>
            <person name="Summers Z.M."/>
            <person name="Gralnick J.A."/>
            <person name="Bond D.R."/>
        </authorList>
    </citation>
    <scope>NUCLEOTIDE SEQUENCE [LARGE SCALE GENOMIC DNA]</scope>
    <source>
        <strain evidence="9 10">WTL</strain>
    </source>
</reference>
<dbReference type="PATRIC" id="fig|1603606.3.peg.708"/>
<dbReference type="GO" id="GO:0071555">
    <property type="term" value="P:cell wall organization"/>
    <property type="evidence" value="ECO:0007669"/>
    <property type="project" value="UniProtKB-KW"/>
</dbReference>
<evidence type="ECO:0000256" key="2">
    <source>
        <dbReference type="ARBA" id="ARBA00013090"/>
    </source>
</evidence>
<dbReference type="PROSITE" id="PS00924">
    <property type="entry name" value="ASP_GLU_RACEMASE_2"/>
    <property type="match status" value="1"/>
</dbReference>
<dbReference type="PROSITE" id="PS00923">
    <property type="entry name" value="ASP_GLU_RACEMASE_1"/>
    <property type="match status" value="1"/>
</dbReference>
<sequence>MSERAIGIFDSGVGGLTVFKEIHRLFPGEELLYLGDTARVPYGTKSPGTVLRYALEAAAFLVDQRVKMLVVACNTASSVALEALAERFSLPVLGVIAPGARKAVSVTRNCRIGVIGTEGTVKSGAYTRAIHALAPEVEVFAAPCPLFVPLAEEGWSDHPVARLAAEEYLEPLMARGIDTLVLGCTHYPLLKKTLGAILGDGVTLVDSAEETANEVAGVLARDDLARRGPLLPPRFFVTDVPTRFERVGGAFLGTPLCGVDRVEIDGALFHPLDDSLRRR</sequence>
<organism evidence="9 10">
    <name type="scientific">Desulfuromonas soudanensis</name>
    <dbReference type="NCBI Taxonomy" id="1603606"/>
    <lineage>
        <taxon>Bacteria</taxon>
        <taxon>Pseudomonadati</taxon>
        <taxon>Thermodesulfobacteriota</taxon>
        <taxon>Desulfuromonadia</taxon>
        <taxon>Desulfuromonadales</taxon>
        <taxon>Desulfuromonadaceae</taxon>
        <taxon>Desulfuromonas</taxon>
    </lineage>
</organism>
<protein>
    <recommendedName>
        <fullName evidence="7 8">Glutamate racemase</fullName>
        <ecNumber evidence="2 8">5.1.1.3</ecNumber>
    </recommendedName>
</protein>
<dbReference type="Proteomes" id="UP000057158">
    <property type="component" value="Chromosome"/>
</dbReference>
<keyword evidence="5 8" id="KW-0413">Isomerase</keyword>
<dbReference type="GO" id="GO:0008360">
    <property type="term" value="P:regulation of cell shape"/>
    <property type="evidence" value="ECO:0007669"/>
    <property type="project" value="UniProtKB-KW"/>
</dbReference>
<keyword evidence="4 8" id="KW-0573">Peptidoglycan synthesis</keyword>
<proteinExistence type="inferred from homology"/>
<dbReference type="HAMAP" id="MF_00258">
    <property type="entry name" value="Glu_racemase"/>
    <property type="match status" value="1"/>
</dbReference>
<dbReference type="PANTHER" id="PTHR21198">
    <property type="entry name" value="GLUTAMATE RACEMASE"/>
    <property type="match status" value="1"/>
</dbReference>
<evidence type="ECO:0000256" key="5">
    <source>
        <dbReference type="ARBA" id="ARBA00023235"/>
    </source>
</evidence>
<keyword evidence="6 8" id="KW-0961">Cell wall biogenesis/degradation</keyword>
<dbReference type="KEGG" id="des:DSOUD_0651"/>
<dbReference type="InterPro" id="IPR015942">
    <property type="entry name" value="Asp/Glu/hydantoin_racemase"/>
</dbReference>
<feature type="binding site" evidence="8">
    <location>
        <begin position="185"/>
        <end position="186"/>
    </location>
    <ligand>
        <name>substrate</name>
    </ligand>
</feature>
<feature type="active site" description="Proton donor/acceptor" evidence="8">
    <location>
        <position position="184"/>
    </location>
</feature>
<dbReference type="GO" id="GO:0009252">
    <property type="term" value="P:peptidoglycan biosynthetic process"/>
    <property type="evidence" value="ECO:0007669"/>
    <property type="project" value="UniProtKB-UniRule"/>
</dbReference>
<keyword evidence="3 8" id="KW-0133">Cell shape</keyword>
<evidence type="ECO:0000256" key="4">
    <source>
        <dbReference type="ARBA" id="ARBA00022984"/>
    </source>
</evidence>
<dbReference type="RefSeq" id="WP_053549649.1">
    <property type="nucleotide sequence ID" value="NZ_CP010802.1"/>
</dbReference>
<dbReference type="UniPathway" id="UPA00219"/>
<evidence type="ECO:0000256" key="1">
    <source>
        <dbReference type="ARBA" id="ARBA00001602"/>
    </source>
</evidence>
<feature type="active site" description="Proton donor/acceptor" evidence="8">
    <location>
        <position position="73"/>
    </location>
</feature>
<dbReference type="FunFam" id="3.40.50.1860:FF:000002">
    <property type="entry name" value="Glutamate racemase"/>
    <property type="match status" value="1"/>
</dbReference>
<evidence type="ECO:0000256" key="3">
    <source>
        <dbReference type="ARBA" id="ARBA00022960"/>
    </source>
</evidence>
<comment type="similarity">
    <text evidence="8">Belongs to the aspartate/glutamate racemases family.</text>
</comment>
<evidence type="ECO:0000313" key="9">
    <source>
        <dbReference type="EMBL" id="ALC15439.1"/>
    </source>
</evidence>
<dbReference type="AlphaFoldDB" id="A0A0M3QF16"/>
<evidence type="ECO:0000256" key="6">
    <source>
        <dbReference type="ARBA" id="ARBA00023316"/>
    </source>
</evidence>
<feature type="binding site" evidence="8">
    <location>
        <begin position="42"/>
        <end position="43"/>
    </location>
    <ligand>
        <name>substrate</name>
    </ligand>
</feature>
<dbReference type="InterPro" id="IPR001920">
    <property type="entry name" value="Asp/Glu_race"/>
</dbReference>
<dbReference type="EMBL" id="CP010802">
    <property type="protein sequence ID" value="ALC15439.1"/>
    <property type="molecule type" value="Genomic_DNA"/>
</dbReference>
<evidence type="ECO:0000313" key="10">
    <source>
        <dbReference type="Proteomes" id="UP000057158"/>
    </source>
</evidence>
<dbReference type="OrthoDB" id="9801055at2"/>
<name>A0A0M3QF16_9BACT</name>
<dbReference type="SUPFAM" id="SSF53681">
    <property type="entry name" value="Aspartate/glutamate racemase"/>
    <property type="match status" value="2"/>
</dbReference>
<dbReference type="InterPro" id="IPR004391">
    <property type="entry name" value="Glu_race"/>
</dbReference>
<feature type="binding site" evidence="8">
    <location>
        <begin position="10"/>
        <end position="11"/>
    </location>
    <ligand>
        <name>substrate</name>
    </ligand>
</feature>
<dbReference type="GO" id="GO:0008881">
    <property type="term" value="F:glutamate racemase activity"/>
    <property type="evidence" value="ECO:0007669"/>
    <property type="project" value="UniProtKB-UniRule"/>
</dbReference>
<evidence type="ECO:0000256" key="8">
    <source>
        <dbReference type="HAMAP-Rule" id="MF_00258"/>
    </source>
</evidence>
<dbReference type="Pfam" id="PF01177">
    <property type="entry name" value="Asp_Glu_race"/>
    <property type="match status" value="1"/>
</dbReference>
<evidence type="ECO:0000256" key="7">
    <source>
        <dbReference type="ARBA" id="ARBA00070053"/>
    </source>
</evidence>
<dbReference type="STRING" id="1603606.DSOUD_0651"/>
<keyword evidence="10" id="KW-1185">Reference proteome</keyword>
<dbReference type="InterPro" id="IPR033134">
    <property type="entry name" value="Asp/Glu_racemase_AS_2"/>
</dbReference>
<accession>A0A0M3QF16</accession>
<comment type="function">
    <text evidence="8">Provides the (R)-glutamate required for cell wall biosynthesis.</text>
</comment>
<comment type="pathway">
    <text evidence="8">Cell wall biogenesis; peptidoglycan biosynthesis.</text>
</comment>
<gene>
    <name evidence="8 9" type="primary">murI</name>
    <name evidence="9" type="ORF">DSOUD_0651</name>
</gene>
<comment type="catalytic activity">
    <reaction evidence="1 8">
        <text>L-glutamate = D-glutamate</text>
        <dbReference type="Rhea" id="RHEA:12813"/>
        <dbReference type="ChEBI" id="CHEBI:29985"/>
        <dbReference type="ChEBI" id="CHEBI:29986"/>
        <dbReference type="EC" id="5.1.1.3"/>
    </reaction>
</comment>
<dbReference type="PANTHER" id="PTHR21198:SF2">
    <property type="entry name" value="GLUTAMATE RACEMASE"/>
    <property type="match status" value="1"/>
</dbReference>